<dbReference type="AlphaFoldDB" id="A0A212JSZ9"/>
<organism evidence="1">
    <name type="scientific">uncultured Eubacteriales bacterium</name>
    <dbReference type="NCBI Taxonomy" id="172733"/>
    <lineage>
        <taxon>Bacteria</taxon>
        <taxon>Bacillati</taxon>
        <taxon>Bacillota</taxon>
        <taxon>Clostridia</taxon>
        <taxon>Eubacteriales</taxon>
        <taxon>environmental samples</taxon>
    </lineage>
</organism>
<sequence length="73" mass="8341">MNTMFDSMDDQDKYPAAYDANGDEIWPGEETINYEGKEIVWETFRDEINSLIQTKAGALDLARALDLDVMGYE</sequence>
<name>A0A212JSZ9_9FIRM</name>
<evidence type="ECO:0000313" key="1">
    <source>
        <dbReference type="EMBL" id="SBW02562.1"/>
    </source>
</evidence>
<reference evidence="1" key="1">
    <citation type="submission" date="2016-04" db="EMBL/GenBank/DDBJ databases">
        <authorList>
            <person name="Evans L.H."/>
            <person name="Alamgir A."/>
            <person name="Owens N."/>
            <person name="Weber N.D."/>
            <person name="Virtaneva K."/>
            <person name="Barbian K."/>
            <person name="Babar A."/>
            <person name="Rosenke K."/>
        </authorList>
    </citation>
    <scope>NUCLEOTIDE SEQUENCE</scope>
    <source>
        <strain evidence="1">86</strain>
    </source>
</reference>
<gene>
    <name evidence="1" type="ORF">KL86CLO1_11666</name>
</gene>
<dbReference type="EMBL" id="FLUN01000001">
    <property type="protein sequence ID" value="SBW02562.1"/>
    <property type="molecule type" value="Genomic_DNA"/>
</dbReference>
<accession>A0A212JSZ9</accession>
<proteinExistence type="predicted"/>
<protein>
    <submittedName>
        <fullName evidence="1">Uncharacterized protein</fullName>
    </submittedName>
</protein>